<dbReference type="Pfam" id="PF02362">
    <property type="entry name" value="B3"/>
    <property type="match status" value="2"/>
</dbReference>
<evidence type="ECO:0000256" key="3">
    <source>
        <dbReference type="ARBA" id="ARBA00023125"/>
    </source>
</evidence>
<keyword evidence="6" id="KW-0812">Transmembrane</keyword>
<dbReference type="GO" id="GO:0003677">
    <property type="term" value="F:DNA binding"/>
    <property type="evidence" value="ECO:0007669"/>
    <property type="project" value="UniProtKB-KW"/>
</dbReference>
<keyword evidence="9" id="KW-1185">Reference proteome</keyword>
<keyword evidence="6" id="KW-1133">Transmembrane helix</keyword>
<gene>
    <name evidence="8" type="ORF">SO802_015063</name>
</gene>
<organism evidence="8 9">
    <name type="scientific">Lithocarpus litseifolius</name>
    <dbReference type="NCBI Taxonomy" id="425828"/>
    <lineage>
        <taxon>Eukaryota</taxon>
        <taxon>Viridiplantae</taxon>
        <taxon>Streptophyta</taxon>
        <taxon>Embryophyta</taxon>
        <taxon>Tracheophyta</taxon>
        <taxon>Spermatophyta</taxon>
        <taxon>Magnoliopsida</taxon>
        <taxon>eudicotyledons</taxon>
        <taxon>Gunneridae</taxon>
        <taxon>Pentapetalae</taxon>
        <taxon>rosids</taxon>
        <taxon>fabids</taxon>
        <taxon>Fagales</taxon>
        <taxon>Fagaceae</taxon>
        <taxon>Lithocarpus</taxon>
    </lineage>
</organism>
<keyword evidence="3" id="KW-0238">DNA-binding</keyword>
<evidence type="ECO:0000256" key="6">
    <source>
        <dbReference type="SAM" id="Phobius"/>
    </source>
</evidence>
<sequence length="452" mass="51017">MSCVAKVPNLGRTMDEVVRTIEEIRQSYSENRPSFEENNSKDSNFQVTIVKHQMPHLDILFLYINGFKCVALLTNKLVWMIFFFTYWKRGNDLFDACPKLLYRRFDYGSVSIYVNWSRVNGADNSISNYPGYVEDLSGPLDSSWTANGAVQISGAGRGSPVKVTRFQYNRIIMPKTLQEGKLRIPRKFISECGVELSDMAFLTIPNGTKWKLKLTKCEGEVWFQNGWCEFASCHALTLGHLLVFRYKGNSHFHVLTFDATAIEIDYHLHDQLQLCTMEDNESDDNSVEIMDGFTRGEGSGSGHGIGSKSACNRDFGPSHYQCPKKDGGVAETLVRPSSFKSENPLFTVFIHPSYVNGKDRASLPRAIINYLPTKGLTKDYTKGSIHIVQLQIVDQLWPVKLYVYEQSVGSSCVVSAGWSAFARGNSLQVGDVCVFELIMEDDVVFKVHIFRC</sequence>
<proteinExistence type="predicted"/>
<comment type="caution">
    <text evidence="8">The sequence shown here is derived from an EMBL/GenBank/DDBJ whole genome shotgun (WGS) entry which is preliminary data.</text>
</comment>
<dbReference type="SUPFAM" id="SSF101936">
    <property type="entry name" value="DNA-binding pseudobarrel domain"/>
    <property type="match status" value="2"/>
</dbReference>
<comment type="subcellular location">
    <subcellularLocation>
        <location evidence="1">Nucleus</location>
    </subcellularLocation>
</comment>
<dbReference type="PANTHER" id="PTHR31920">
    <property type="entry name" value="B3 DOMAIN-CONTAINING"/>
    <property type="match status" value="1"/>
</dbReference>
<evidence type="ECO:0000259" key="7">
    <source>
        <dbReference type="PROSITE" id="PS50863"/>
    </source>
</evidence>
<keyword evidence="5" id="KW-0539">Nucleus</keyword>
<keyword evidence="6" id="KW-0472">Membrane</keyword>
<evidence type="ECO:0000313" key="9">
    <source>
        <dbReference type="Proteomes" id="UP001459277"/>
    </source>
</evidence>
<evidence type="ECO:0000256" key="5">
    <source>
        <dbReference type="ARBA" id="ARBA00023242"/>
    </source>
</evidence>
<dbReference type="InterPro" id="IPR050655">
    <property type="entry name" value="Plant_B3_domain"/>
</dbReference>
<dbReference type="InterPro" id="IPR003340">
    <property type="entry name" value="B3_DNA-bd"/>
</dbReference>
<evidence type="ECO:0000256" key="2">
    <source>
        <dbReference type="ARBA" id="ARBA00023015"/>
    </source>
</evidence>
<dbReference type="EMBL" id="JAZDWU010000005">
    <property type="protein sequence ID" value="KAL0001282.1"/>
    <property type="molecule type" value="Genomic_DNA"/>
</dbReference>
<dbReference type="Gene3D" id="2.40.330.10">
    <property type="entry name" value="DNA-binding pseudobarrel domain"/>
    <property type="match status" value="2"/>
</dbReference>
<dbReference type="SMART" id="SM01019">
    <property type="entry name" value="B3"/>
    <property type="match status" value="2"/>
</dbReference>
<dbReference type="AlphaFoldDB" id="A0AAW2CSN8"/>
<feature type="transmembrane region" description="Helical" evidence="6">
    <location>
        <begin position="60"/>
        <end position="87"/>
    </location>
</feature>
<dbReference type="Proteomes" id="UP001459277">
    <property type="component" value="Unassembled WGS sequence"/>
</dbReference>
<protein>
    <recommendedName>
        <fullName evidence="7">TF-B3 domain-containing protein</fullName>
    </recommendedName>
</protein>
<name>A0AAW2CSN8_9ROSI</name>
<dbReference type="GO" id="GO:0005634">
    <property type="term" value="C:nucleus"/>
    <property type="evidence" value="ECO:0007669"/>
    <property type="project" value="UniProtKB-SubCell"/>
</dbReference>
<accession>A0AAW2CSN8</accession>
<dbReference type="PANTHER" id="PTHR31920:SF147">
    <property type="entry name" value="TF-B3 DOMAIN-CONTAINING PROTEIN"/>
    <property type="match status" value="1"/>
</dbReference>
<evidence type="ECO:0000256" key="4">
    <source>
        <dbReference type="ARBA" id="ARBA00023163"/>
    </source>
</evidence>
<dbReference type="CDD" id="cd10017">
    <property type="entry name" value="B3_DNA"/>
    <property type="match status" value="2"/>
</dbReference>
<keyword evidence="2" id="KW-0805">Transcription regulation</keyword>
<reference evidence="8 9" key="1">
    <citation type="submission" date="2024-01" db="EMBL/GenBank/DDBJ databases">
        <title>A telomere-to-telomere, gap-free genome of sweet tea (Lithocarpus litseifolius).</title>
        <authorList>
            <person name="Zhou J."/>
        </authorList>
    </citation>
    <scope>NUCLEOTIDE SEQUENCE [LARGE SCALE GENOMIC DNA]</scope>
    <source>
        <strain evidence="8">Zhou-2022a</strain>
        <tissue evidence="8">Leaf</tissue>
    </source>
</reference>
<dbReference type="InterPro" id="IPR015300">
    <property type="entry name" value="DNA-bd_pseudobarrel_sf"/>
</dbReference>
<keyword evidence="4" id="KW-0804">Transcription</keyword>
<feature type="domain" description="TF-B3" evidence="7">
    <location>
        <begin position="167"/>
        <end position="260"/>
    </location>
</feature>
<evidence type="ECO:0000256" key="1">
    <source>
        <dbReference type="ARBA" id="ARBA00004123"/>
    </source>
</evidence>
<feature type="domain" description="TF-B3" evidence="7">
    <location>
        <begin position="346"/>
        <end position="452"/>
    </location>
</feature>
<dbReference type="PROSITE" id="PS50863">
    <property type="entry name" value="B3"/>
    <property type="match status" value="2"/>
</dbReference>
<evidence type="ECO:0000313" key="8">
    <source>
        <dbReference type="EMBL" id="KAL0001282.1"/>
    </source>
</evidence>